<name>A0ABS7FFI4_9NEIS</name>
<dbReference type="PANTHER" id="PTHR39515">
    <property type="entry name" value="CONSERVED PROTEIN"/>
    <property type="match status" value="1"/>
</dbReference>
<dbReference type="EMBL" id="JAHDTB010000009">
    <property type="protein sequence ID" value="MBW8288265.1"/>
    <property type="molecule type" value="Genomic_DNA"/>
</dbReference>
<dbReference type="PROSITE" id="PS01117">
    <property type="entry name" value="HTH_MARR_1"/>
    <property type="match status" value="1"/>
</dbReference>
<evidence type="ECO:0000313" key="6">
    <source>
        <dbReference type="Proteomes" id="UP000711178"/>
    </source>
</evidence>
<evidence type="ECO:0000256" key="1">
    <source>
        <dbReference type="ARBA" id="ARBA00023015"/>
    </source>
</evidence>
<keyword evidence="6" id="KW-1185">Reference proteome</keyword>
<dbReference type="Proteomes" id="UP000711178">
    <property type="component" value="Unassembled WGS sequence"/>
</dbReference>
<dbReference type="RefSeq" id="WP_197465949.1">
    <property type="nucleotide sequence ID" value="NZ_CP142381.1"/>
</dbReference>
<dbReference type="Gene3D" id="1.10.287.100">
    <property type="match status" value="1"/>
</dbReference>
<evidence type="ECO:0000259" key="4">
    <source>
        <dbReference type="PROSITE" id="PS50995"/>
    </source>
</evidence>
<keyword evidence="1" id="KW-0805">Transcription regulation</keyword>
<reference evidence="5 6" key="1">
    <citation type="submission" date="2021-05" db="EMBL/GenBank/DDBJ databases">
        <title>Draft Whole Genome Sequencing Of Biosensor Chromobacterium violaceum Strain CV026 Reveals A Regulatory RNA In Chromobacterium violaceum Phenotype Regulatory Network.</title>
        <authorList>
            <person name="Hong K.W."/>
            <person name="Chan K.G."/>
            <person name="Chang C.-Y."/>
        </authorList>
    </citation>
    <scope>NUCLEOTIDE SEQUENCE [LARGE SCALE GENOMIC DNA]</scope>
    <source>
        <strain evidence="5 6">ATCC 31532</strain>
    </source>
</reference>
<dbReference type="PANTHER" id="PTHR39515:SF2">
    <property type="entry name" value="HTH-TYPE TRANSCRIPTIONAL REGULATOR RV0880"/>
    <property type="match status" value="1"/>
</dbReference>
<comment type="caution">
    <text evidence="5">The sequence shown here is derived from an EMBL/GenBank/DDBJ whole genome shotgun (WGS) entry which is preliminary data.</text>
</comment>
<dbReference type="Gene3D" id="1.10.10.10">
    <property type="entry name" value="Winged helix-like DNA-binding domain superfamily/Winged helix DNA-binding domain"/>
    <property type="match status" value="1"/>
</dbReference>
<dbReference type="SMART" id="SM00347">
    <property type="entry name" value="HTH_MARR"/>
    <property type="match status" value="1"/>
</dbReference>
<keyword evidence="2" id="KW-0238">DNA-binding</keyword>
<dbReference type="GeneID" id="89683993"/>
<dbReference type="PROSITE" id="PS50995">
    <property type="entry name" value="HTH_MARR_2"/>
    <property type="match status" value="1"/>
</dbReference>
<evidence type="ECO:0000256" key="3">
    <source>
        <dbReference type="ARBA" id="ARBA00023163"/>
    </source>
</evidence>
<dbReference type="InterPro" id="IPR052526">
    <property type="entry name" value="HTH-type_Bedaq_tolerance"/>
</dbReference>
<feature type="domain" description="HTH marR-type" evidence="4">
    <location>
        <begin position="12"/>
        <end position="144"/>
    </location>
</feature>
<gene>
    <name evidence="5" type="ORF">KIF53_11570</name>
</gene>
<dbReference type="SUPFAM" id="SSF46785">
    <property type="entry name" value="Winged helix' DNA-binding domain"/>
    <property type="match status" value="1"/>
</dbReference>
<sequence length="146" mass="15946">MMKDDSAHIAEATRLRMQLMTMTRRLRQQASQDVLPFGLLAVLGAIDRAGGEATPTELARGESLRSSNLAGLLRELEGGGLIRRLPDPEDGRRVRVQLSAAGAAALQRNRQLRDGWLQARLDGLGDADRALLLRAGALLERLARED</sequence>
<organism evidence="5 6">
    <name type="scientific">Chromobacterium subtsugae</name>
    <dbReference type="NCBI Taxonomy" id="251747"/>
    <lineage>
        <taxon>Bacteria</taxon>
        <taxon>Pseudomonadati</taxon>
        <taxon>Pseudomonadota</taxon>
        <taxon>Betaproteobacteria</taxon>
        <taxon>Neisseriales</taxon>
        <taxon>Chromobacteriaceae</taxon>
        <taxon>Chromobacterium</taxon>
    </lineage>
</organism>
<evidence type="ECO:0000256" key="2">
    <source>
        <dbReference type="ARBA" id="ARBA00023125"/>
    </source>
</evidence>
<protein>
    <submittedName>
        <fullName evidence="5">MarR family transcriptional regulator</fullName>
    </submittedName>
</protein>
<keyword evidence="3" id="KW-0804">Transcription</keyword>
<dbReference type="InterPro" id="IPR036390">
    <property type="entry name" value="WH_DNA-bd_sf"/>
</dbReference>
<evidence type="ECO:0000313" key="5">
    <source>
        <dbReference type="EMBL" id="MBW8288265.1"/>
    </source>
</evidence>
<dbReference type="InterPro" id="IPR000835">
    <property type="entry name" value="HTH_MarR-typ"/>
</dbReference>
<dbReference type="InterPro" id="IPR036388">
    <property type="entry name" value="WH-like_DNA-bd_sf"/>
</dbReference>
<accession>A0ABS7FFI4</accession>
<dbReference type="Pfam" id="PF01047">
    <property type="entry name" value="MarR"/>
    <property type="match status" value="1"/>
</dbReference>
<dbReference type="InterPro" id="IPR023187">
    <property type="entry name" value="Tscrpt_reg_MarR-type_CS"/>
</dbReference>
<proteinExistence type="predicted"/>